<sequence>MHKLAVTYRGTKLRVESDQYEGRLLINGLIRARIKLTSVIRLTSTVQTDYEWHELIEGTIKQKPGKVTLALYANNTQIARKDFCSQLWSI</sequence>
<dbReference type="EMBL" id="SHAG01000002">
    <property type="protein sequence ID" value="RZO77468.1"/>
    <property type="molecule type" value="Genomic_DNA"/>
</dbReference>
<protein>
    <submittedName>
        <fullName evidence="1">Uncharacterized protein</fullName>
    </submittedName>
</protein>
<evidence type="ECO:0000313" key="2">
    <source>
        <dbReference type="Proteomes" id="UP000316199"/>
    </source>
</evidence>
<comment type="caution">
    <text evidence="1">The sequence shown here is derived from an EMBL/GenBank/DDBJ whole genome shotgun (WGS) entry which is preliminary data.</text>
</comment>
<dbReference type="AlphaFoldDB" id="A0A520S4R4"/>
<evidence type="ECO:0000313" key="1">
    <source>
        <dbReference type="EMBL" id="RZO77468.1"/>
    </source>
</evidence>
<gene>
    <name evidence="1" type="ORF">EVA68_01045</name>
</gene>
<accession>A0A520S4R4</accession>
<proteinExistence type="predicted"/>
<organism evidence="1 2">
    <name type="scientific">OM182 bacterium</name>
    <dbReference type="NCBI Taxonomy" id="2510334"/>
    <lineage>
        <taxon>Bacteria</taxon>
        <taxon>Pseudomonadati</taxon>
        <taxon>Pseudomonadota</taxon>
        <taxon>Gammaproteobacteria</taxon>
        <taxon>OMG group</taxon>
        <taxon>OM182 clade</taxon>
    </lineage>
</organism>
<dbReference type="Proteomes" id="UP000316199">
    <property type="component" value="Unassembled WGS sequence"/>
</dbReference>
<reference evidence="1 2" key="1">
    <citation type="submission" date="2019-02" db="EMBL/GenBank/DDBJ databases">
        <title>Prokaryotic population dynamics and viral predation in marine succession experiment using metagenomics: the confinement effect.</title>
        <authorList>
            <person name="Haro-Moreno J.M."/>
            <person name="Rodriguez-Valera F."/>
            <person name="Lopez-Perez M."/>
        </authorList>
    </citation>
    <scope>NUCLEOTIDE SEQUENCE [LARGE SCALE GENOMIC DNA]</scope>
    <source>
        <strain evidence="1">MED-G157</strain>
    </source>
</reference>
<name>A0A520S4R4_9GAMM</name>